<dbReference type="SUPFAM" id="SSF52047">
    <property type="entry name" value="RNI-like"/>
    <property type="match status" value="1"/>
</dbReference>
<evidence type="ECO:0000256" key="1">
    <source>
        <dbReference type="SAM" id="MobiDB-lite"/>
    </source>
</evidence>
<dbReference type="InterPro" id="IPR055357">
    <property type="entry name" value="LRR_At1g61320_AtMIF1"/>
</dbReference>
<dbReference type="Gene3D" id="3.80.10.10">
    <property type="entry name" value="Ribonuclease Inhibitor"/>
    <property type="match status" value="1"/>
</dbReference>
<feature type="compositionally biased region" description="Polar residues" evidence="1">
    <location>
        <begin position="17"/>
        <end position="28"/>
    </location>
</feature>
<dbReference type="Gramene" id="OPUNC11G12780.1">
    <property type="protein sequence ID" value="OPUNC11G12780.1"/>
    <property type="gene ID" value="OPUNC11G12780"/>
</dbReference>
<keyword evidence="4" id="KW-1185">Reference proteome</keyword>
<feature type="region of interest" description="Disordered" evidence="1">
    <location>
        <begin position="1"/>
        <end position="28"/>
    </location>
</feature>
<reference evidence="3" key="2">
    <citation type="submission" date="2018-05" db="EMBL/GenBank/DDBJ databases">
        <title>OpunRS2 (Oryza punctata Reference Sequence Version 2).</title>
        <authorList>
            <person name="Zhang J."/>
            <person name="Kudrna D."/>
            <person name="Lee S."/>
            <person name="Talag J."/>
            <person name="Welchert J."/>
            <person name="Wing R.A."/>
        </authorList>
    </citation>
    <scope>NUCLEOTIDE SEQUENCE [LARGE SCALE GENOMIC DNA]</scope>
</reference>
<dbReference type="STRING" id="4537.A0A0E0MFX2"/>
<proteinExistence type="predicted"/>
<evidence type="ECO:0000313" key="4">
    <source>
        <dbReference type="Proteomes" id="UP000026962"/>
    </source>
</evidence>
<feature type="domain" description="At1g61320/AtMIF1 LRR" evidence="2">
    <location>
        <begin position="115"/>
        <end position="507"/>
    </location>
</feature>
<name>A0A0E0MFX2_ORYPU</name>
<dbReference type="OMA" id="RISEHCH"/>
<sequence length="515" mass="58260">MEILEVPVQAPPRIGNGPSSSATEINNSPWQYGDDSQSASIVESKMQLPQDILHHIHALMPMQDAARAACASRCFLRSWRFYPRLNLNVDTLRIDKNTPTDVELTRDFISRVDPIMLNHAGTGVNMFKLTTHPCFSLHPSYVDRWLQIAVAPGIKEFELEMTRVSKMDYDFPCSLLSRERASSIQSFLLGGCSFHPGIQIGQMSSLTSLRLRSVKITEEELCGFLSQSCALQRLLLSNCHNIVVLKIPHLLELNYLEVLNFRILEVIESSAPKLSTFIYVGPPIQISLGEALLQVKKMQMICHRNPDMLHYGSKKLSSIAPNIQKLYLSTRNETVNTPKALGKFLQLKCLEILLLTPDLSPGYDFCSLVSFIDASPALETFILRIERPAKRHDSILEVMNGDSMHPMYVSEYRHDNLKNMMITGFCSAKSMIDLTNHILEKTQSLEYLTLDTTRGYDRRNDKIDPCQCLEMSKEALLEAERARLAIRIYVEGRVPSNVNLKVIEPCSNCHTDTRS</sequence>
<dbReference type="InterPro" id="IPR036047">
    <property type="entry name" value="F-box-like_dom_sf"/>
</dbReference>
<dbReference type="Pfam" id="PF23622">
    <property type="entry name" value="LRR_At1g61320_AtMIF1"/>
    <property type="match status" value="1"/>
</dbReference>
<dbReference type="AlphaFoldDB" id="A0A0E0MFX2"/>
<dbReference type="InterPro" id="IPR053772">
    <property type="entry name" value="At1g61320/At1g61330-like"/>
</dbReference>
<dbReference type="SUPFAM" id="SSF81383">
    <property type="entry name" value="F-box domain"/>
    <property type="match status" value="1"/>
</dbReference>
<dbReference type="eggNOG" id="ENOG502RRSE">
    <property type="taxonomic scope" value="Eukaryota"/>
</dbReference>
<reference evidence="3" key="1">
    <citation type="submission" date="2015-04" db="UniProtKB">
        <authorList>
            <consortium name="EnsemblPlants"/>
        </authorList>
    </citation>
    <scope>IDENTIFICATION</scope>
</reference>
<dbReference type="InterPro" id="IPR032675">
    <property type="entry name" value="LRR_dom_sf"/>
</dbReference>
<protein>
    <recommendedName>
        <fullName evidence="2">At1g61320/AtMIF1 LRR domain-containing protein</fullName>
    </recommendedName>
</protein>
<organism evidence="3">
    <name type="scientific">Oryza punctata</name>
    <name type="common">Red rice</name>
    <dbReference type="NCBI Taxonomy" id="4537"/>
    <lineage>
        <taxon>Eukaryota</taxon>
        <taxon>Viridiplantae</taxon>
        <taxon>Streptophyta</taxon>
        <taxon>Embryophyta</taxon>
        <taxon>Tracheophyta</taxon>
        <taxon>Spermatophyta</taxon>
        <taxon>Magnoliopsida</taxon>
        <taxon>Liliopsida</taxon>
        <taxon>Poales</taxon>
        <taxon>Poaceae</taxon>
        <taxon>BOP clade</taxon>
        <taxon>Oryzoideae</taxon>
        <taxon>Oryzeae</taxon>
        <taxon>Oryzinae</taxon>
        <taxon>Oryza</taxon>
    </lineage>
</organism>
<dbReference type="EnsemblPlants" id="OPUNC11G12780.1">
    <property type="protein sequence ID" value="OPUNC11G12780.1"/>
    <property type="gene ID" value="OPUNC11G12780"/>
</dbReference>
<dbReference type="Proteomes" id="UP000026962">
    <property type="component" value="Chromosome 11"/>
</dbReference>
<dbReference type="PANTHER" id="PTHR34145:SF14">
    <property type="entry name" value="EXPRESSED PROTEIN"/>
    <property type="match status" value="1"/>
</dbReference>
<evidence type="ECO:0000259" key="2">
    <source>
        <dbReference type="Pfam" id="PF23622"/>
    </source>
</evidence>
<evidence type="ECO:0000313" key="3">
    <source>
        <dbReference type="EnsemblPlants" id="OPUNC11G12780.1"/>
    </source>
</evidence>
<dbReference type="HOGENOM" id="CLU_010721_4_1_1"/>
<accession>A0A0E0MFX2</accession>
<dbReference type="PANTHER" id="PTHR34145">
    <property type="entry name" value="OS02G0105600 PROTEIN"/>
    <property type="match status" value="1"/>
</dbReference>